<dbReference type="GO" id="GO:0005730">
    <property type="term" value="C:nucleolus"/>
    <property type="evidence" value="ECO:0007669"/>
    <property type="project" value="UniProtKB-SubCell"/>
</dbReference>
<name>A0A5J5AX03_9ASTE</name>
<evidence type="ECO:0000256" key="5">
    <source>
        <dbReference type="ARBA" id="ARBA00022835"/>
    </source>
</evidence>
<dbReference type="Gene3D" id="3.30.230.70">
    <property type="entry name" value="GHMP Kinase, N-terminal domain"/>
    <property type="match status" value="1"/>
</dbReference>
<dbReference type="InterPro" id="IPR001247">
    <property type="entry name" value="ExoRNase_PH_dom1"/>
</dbReference>
<dbReference type="GO" id="GO:0034476">
    <property type="term" value="P:U5 snRNA 3'-end processing"/>
    <property type="evidence" value="ECO:0007669"/>
    <property type="project" value="TreeGrafter"/>
</dbReference>
<evidence type="ECO:0000256" key="6">
    <source>
        <dbReference type="ARBA" id="ARBA00042523"/>
    </source>
</evidence>
<keyword evidence="4" id="KW-0963">Cytoplasm</keyword>
<dbReference type="GO" id="GO:0071028">
    <property type="term" value="P:nuclear mRNA surveillance"/>
    <property type="evidence" value="ECO:0007669"/>
    <property type="project" value="TreeGrafter"/>
</dbReference>
<dbReference type="PANTHER" id="PTHR11097">
    <property type="entry name" value="EXOSOME COMPLEX EXONUCLEASE RIBOSOMAL RNA PROCESSING PROTEIN"/>
    <property type="match status" value="1"/>
</dbReference>
<dbReference type="InterPro" id="IPR027408">
    <property type="entry name" value="PNPase/RNase_PH_dom_sf"/>
</dbReference>
<dbReference type="GO" id="GO:0071038">
    <property type="term" value="P:TRAMP-dependent tRNA surveillance pathway"/>
    <property type="evidence" value="ECO:0007669"/>
    <property type="project" value="TreeGrafter"/>
</dbReference>
<dbReference type="GO" id="GO:0034475">
    <property type="term" value="P:U4 snRNA 3'-end processing"/>
    <property type="evidence" value="ECO:0007669"/>
    <property type="project" value="TreeGrafter"/>
</dbReference>
<dbReference type="GO" id="GO:0035925">
    <property type="term" value="F:mRNA 3'-UTR AU-rich region binding"/>
    <property type="evidence" value="ECO:0007669"/>
    <property type="project" value="TreeGrafter"/>
</dbReference>
<comment type="subcellular location">
    <subcellularLocation>
        <location evidence="1">Cytoplasm</location>
    </subcellularLocation>
    <subcellularLocation>
        <location evidence="2">Nucleus</location>
        <location evidence="2">Nucleolus</location>
    </subcellularLocation>
</comment>
<organism evidence="8 9">
    <name type="scientific">Nyssa sinensis</name>
    <dbReference type="NCBI Taxonomy" id="561372"/>
    <lineage>
        <taxon>Eukaryota</taxon>
        <taxon>Viridiplantae</taxon>
        <taxon>Streptophyta</taxon>
        <taxon>Embryophyta</taxon>
        <taxon>Tracheophyta</taxon>
        <taxon>Spermatophyta</taxon>
        <taxon>Magnoliopsida</taxon>
        <taxon>eudicotyledons</taxon>
        <taxon>Gunneridae</taxon>
        <taxon>Pentapetalae</taxon>
        <taxon>asterids</taxon>
        <taxon>Cornales</taxon>
        <taxon>Nyssaceae</taxon>
        <taxon>Nyssa</taxon>
    </lineage>
</organism>
<evidence type="ECO:0000259" key="7">
    <source>
        <dbReference type="Pfam" id="PF01138"/>
    </source>
</evidence>
<evidence type="ECO:0000313" key="8">
    <source>
        <dbReference type="EMBL" id="KAA8535453.1"/>
    </source>
</evidence>
<dbReference type="GO" id="GO:0071035">
    <property type="term" value="P:nuclear polyadenylation-dependent rRNA catabolic process"/>
    <property type="evidence" value="ECO:0007669"/>
    <property type="project" value="TreeGrafter"/>
</dbReference>
<gene>
    <name evidence="8" type="ORF">F0562_030456</name>
</gene>
<comment type="similarity">
    <text evidence="3">Belongs to the RNase PH family.</text>
</comment>
<dbReference type="EMBL" id="CM018040">
    <property type="protein sequence ID" value="KAA8535453.1"/>
    <property type="molecule type" value="Genomic_DNA"/>
</dbReference>
<dbReference type="InterPro" id="IPR050590">
    <property type="entry name" value="Exosome_comp_Rrp42_subfam"/>
</dbReference>
<protein>
    <recommendedName>
        <fullName evidence="6">Ribosomal RNA-processing protein 42</fullName>
    </recommendedName>
</protein>
<feature type="domain" description="Exoribonuclease phosphorolytic" evidence="7">
    <location>
        <begin position="89"/>
        <end position="163"/>
    </location>
</feature>
<dbReference type="InterPro" id="IPR020568">
    <property type="entry name" value="Ribosomal_Su5_D2-typ_SF"/>
</dbReference>
<dbReference type="GO" id="GO:0000467">
    <property type="term" value="P:exonucleolytic trimming to generate mature 3'-end of 5.8S rRNA from tricistronic rRNA transcript (SSU-rRNA, 5.8S rRNA, LSU-rRNA)"/>
    <property type="evidence" value="ECO:0007669"/>
    <property type="project" value="TreeGrafter"/>
</dbReference>
<accession>A0A5J5AX03</accession>
<proteinExistence type="inferred from homology"/>
<keyword evidence="5" id="KW-0271">Exosome</keyword>
<dbReference type="GO" id="GO:0034473">
    <property type="term" value="P:U1 snRNA 3'-end processing"/>
    <property type="evidence" value="ECO:0007669"/>
    <property type="project" value="TreeGrafter"/>
</dbReference>
<dbReference type="OrthoDB" id="272245at2759"/>
<dbReference type="AlphaFoldDB" id="A0A5J5AX03"/>
<keyword evidence="9" id="KW-1185">Reference proteome</keyword>
<dbReference type="GO" id="GO:0000177">
    <property type="term" value="C:cytoplasmic exosome (RNase complex)"/>
    <property type="evidence" value="ECO:0007669"/>
    <property type="project" value="TreeGrafter"/>
</dbReference>
<dbReference type="GO" id="GO:0000176">
    <property type="term" value="C:nuclear exosome (RNase complex)"/>
    <property type="evidence" value="ECO:0007669"/>
    <property type="project" value="TreeGrafter"/>
</dbReference>
<dbReference type="PANTHER" id="PTHR11097:SF8">
    <property type="entry name" value="EXOSOME COMPLEX COMPONENT RRP42"/>
    <property type="match status" value="1"/>
</dbReference>
<evidence type="ECO:0000256" key="2">
    <source>
        <dbReference type="ARBA" id="ARBA00004604"/>
    </source>
</evidence>
<evidence type="ECO:0000256" key="3">
    <source>
        <dbReference type="ARBA" id="ARBA00006678"/>
    </source>
</evidence>
<dbReference type="Pfam" id="PF01138">
    <property type="entry name" value="RNase_PH"/>
    <property type="match status" value="1"/>
</dbReference>
<dbReference type="SUPFAM" id="SSF54211">
    <property type="entry name" value="Ribosomal protein S5 domain 2-like"/>
    <property type="match status" value="1"/>
</dbReference>
<evidence type="ECO:0000256" key="1">
    <source>
        <dbReference type="ARBA" id="ARBA00004496"/>
    </source>
</evidence>
<evidence type="ECO:0000313" key="9">
    <source>
        <dbReference type="Proteomes" id="UP000325577"/>
    </source>
</evidence>
<dbReference type="GO" id="GO:0016075">
    <property type="term" value="P:rRNA catabolic process"/>
    <property type="evidence" value="ECO:0007669"/>
    <property type="project" value="TreeGrafter"/>
</dbReference>
<dbReference type="Proteomes" id="UP000325577">
    <property type="component" value="Linkage Group LG17"/>
</dbReference>
<evidence type="ECO:0000256" key="4">
    <source>
        <dbReference type="ARBA" id="ARBA00022490"/>
    </source>
</evidence>
<reference evidence="8 9" key="1">
    <citation type="submission" date="2019-09" db="EMBL/GenBank/DDBJ databases">
        <title>A chromosome-level genome assembly of the Chinese tupelo Nyssa sinensis.</title>
        <authorList>
            <person name="Yang X."/>
            <person name="Kang M."/>
            <person name="Yang Y."/>
            <person name="Xiong H."/>
            <person name="Wang M."/>
            <person name="Zhang Z."/>
            <person name="Wang Z."/>
            <person name="Wu H."/>
            <person name="Ma T."/>
            <person name="Liu J."/>
            <person name="Xi Z."/>
        </authorList>
    </citation>
    <scope>NUCLEOTIDE SEQUENCE [LARGE SCALE GENOMIC DNA]</scope>
    <source>
        <strain evidence="8">J267</strain>
        <tissue evidence="8">Leaf</tissue>
    </source>
</reference>
<sequence>MFNLLKGLKKVDFTKEEQDFYSRLEADFRVLFASLVQFHLRFSGKKVAARQLLPPAATQRQAYCILPQLWCPANLGMVGLSIGEKRFIQVIPQANGSARVKMGATDVIASVKAELGRPSLSQPDKGKVAIYVDCSPTAAPMFEGRGGEALSTELSAALQRCLLGGKSGAGAGIDLSSLSVVEGKALPSRLL</sequence>